<keyword evidence="4" id="KW-1185">Reference proteome</keyword>
<feature type="compositionally biased region" description="Basic and acidic residues" evidence="1">
    <location>
        <begin position="1128"/>
        <end position="1139"/>
    </location>
</feature>
<feature type="domain" description="C2H2-type" evidence="2">
    <location>
        <begin position="478"/>
        <end position="501"/>
    </location>
</feature>
<dbReference type="EnsemblMetazoa" id="XM_038222776.1">
    <property type="protein sequence ID" value="XP_038078704.1"/>
    <property type="gene ID" value="LOC119746021"/>
</dbReference>
<dbReference type="EnsemblMetazoa" id="XM_038222777.1">
    <property type="protein sequence ID" value="XP_038078705.1"/>
    <property type="gene ID" value="LOC119746021"/>
</dbReference>
<dbReference type="EnsemblMetazoa" id="XM_038222775.1">
    <property type="protein sequence ID" value="XP_038078703.1"/>
    <property type="gene ID" value="LOC119746021"/>
</dbReference>
<feature type="compositionally biased region" description="Polar residues" evidence="1">
    <location>
        <begin position="997"/>
        <end position="1006"/>
    </location>
</feature>
<feature type="compositionally biased region" description="Polar residues" evidence="1">
    <location>
        <begin position="545"/>
        <end position="556"/>
    </location>
</feature>
<dbReference type="OrthoDB" id="5863628at2759"/>
<reference evidence="3" key="1">
    <citation type="submission" date="2022-11" db="UniProtKB">
        <authorList>
            <consortium name="EnsemblMetazoa"/>
        </authorList>
    </citation>
    <scope>IDENTIFICATION</scope>
</reference>
<organism evidence="3 4">
    <name type="scientific">Patiria miniata</name>
    <name type="common">Bat star</name>
    <name type="synonym">Asterina miniata</name>
    <dbReference type="NCBI Taxonomy" id="46514"/>
    <lineage>
        <taxon>Eukaryota</taxon>
        <taxon>Metazoa</taxon>
        <taxon>Echinodermata</taxon>
        <taxon>Eleutherozoa</taxon>
        <taxon>Asterozoa</taxon>
        <taxon>Asteroidea</taxon>
        <taxon>Valvatacea</taxon>
        <taxon>Valvatida</taxon>
        <taxon>Asterinidae</taxon>
        <taxon>Patiria</taxon>
    </lineage>
</organism>
<feature type="compositionally biased region" description="Low complexity" evidence="1">
    <location>
        <begin position="88"/>
        <end position="110"/>
    </location>
</feature>
<feature type="compositionally biased region" description="Basic and acidic residues" evidence="1">
    <location>
        <begin position="1563"/>
        <end position="1576"/>
    </location>
</feature>
<feature type="compositionally biased region" description="Basic and acidic residues" evidence="1">
    <location>
        <begin position="1103"/>
        <end position="1112"/>
    </location>
</feature>
<feature type="compositionally biased region" description="Basic and acidic residues" evidence="1">
    <location>
        <begin position="652"/>
        <end position="662"/>
    </location>
</feature>
<dbReference type="InterPro" id="IPR040010">
    <property type="entry name" value="ZN608/ZN609"/>
</dbReference>
<protein>
    <recommendedName>
        <fullName evidence="2">C2H2-type domain-containing protein</fullName>
    </recommendedName>
</protein>
<dbReference type="PANTHER" id="PTHR21564">
    <property type="entry name" value="BRAKELESS PROTEIN"/>
    <property type="match status" value="1"/>
</dbReference>
<dbReference type="PROSITE" id="PS00028">
    <property type="entry name" value="ZINC_FINGER_C2H2_1"/>
    <property type="match status" value="1"/>
</dbReference>
<evidence type="ECO:0000313" key="3">
    <source>
        <dbReference type="EnsemblMetazoa" id="XP_038078703.1"/>
    </source>
</evidence>
<feature type="region of interest" description="Disordered" evidence="1">
    <location>
        <begin position="49"/>
        <end position="154"/>
    </location>
</feature>
<evidence type="ECO:0000313" key="4">
    <source>
        <dbReference type="Proteomes" id="UP000887568"/>
    </source>
</evidence>
<feature type="compositionally biased region" description="Low complexity" evidence="1">
    <location>
        <begin position="378"/>
        <end position="391"/>
    </location>
</feature>
<proteinExistence type="predicted"/>
<feature type="compositionally biased region" description="Polar residues" evidence="1">
    <location>
        <begin position="194"/>
        <end position="221"/>
    </location>
</feature>
<dbReference type="GO" id="GO:0005634">
    <property type="term" value="C:nucleus"/>
    <property type="evidence" value="ECO:0007669"/>
    <property type="project" value="TreeGrafter"/>
</dbReference>
<feature type="region of interest" description="Disordered" evidence="1">
    <location>
        <begin position="514"/>
        <end position="1507"/>
    </location>
</feature>
<accession>A0A914BQY0</accession>
<dbReference type="InterPro" id="IPR013087">
    <property type="entry name" value="Znf_C2H2_type"/>
</dbReference>
<evidence type="ECO:0000259" key="2">
    <source>
        <dbReference type="PROSITE" id="PS00028"/>
    </source>
</evidence>
<feature type="compositionally biased region" description="Basic and acidic residues" evidence="1">
    <location>
        <begin position="1588"/>
        <end position="1598"/>
    </location>
</feature>
<feature type="compositionally biased region" description="Basic and acidic residues" evidence="1">
    <location>
        <begin position="1383"/>
        <end position="1443"/>
    </location>
</feature>
<dbReference type="RefSeq" id="XP_038078704.1">
    <property type="nucleotide sequence ID" value="XM_038222776.1"/>
</dbReference>
<feature type="region of interest" description="Disordered" evidence="1">
    <location>
        <begin position="1610"/>
        <end position="1669"/>
    </location>
</feature>
<feature type="compositionally biased region" description="Polar residues" evidence="1">
    <location>
        <begin position="392"/>
        <end position="407"/>
    </location>
</feature>
<feature type="region of interest" description="Disordered" evidence="1">
    <location>
        <begin position="184"/>
        <end position="281"/>
    </location>
</feature>
<feature type="compositionally biased region" description="Basic and acidic residues" evidence="1">
    <location>
        <begin position="599"/>
        <end position="617"/>
    </location>
</feature>
<feature type="compositionally biased region" description="Low complexity" evidence="1">
    <location>
        <begin position="1015"/>
        <end position="1025"/>
    </location>
</feature>
<feature type="region of interest" description="Disordered" evidence="1">
    <location>
        <begin position="1"/>
        <end position="27"/>
    </location>
</feature>
<feature type="compositionally biased region" description="Basic and acidic residues" evidence="1">
    <location>
        <begin position="1615"/>
        <end position="1631"/>
    </location>
</feature>
<feature type="compositionally biased region" description="Basic residues" evidence="1">
    <location>
        <begin position="62"/>
        <end position="71"/>
    </location>
</feature>
<feature type="compositionally biased region" description="Basic and acidic residues" evidence="1">
    <location>
        <begin position="1268"/>
        <end position="1356"/>
    </location>
</feature>
<feature type="compositionally biased region" description="Basic and acidic residues" evidence="1">
    <location>
        <begin position="113"/>
        <end position="122"/>
    </location>
</feature>
<dbReference type="RefSeq" id="XP_038078703.1">
    <property type="nucleotide sequence ID" value="XM_038222775.1"/>
</dbReference>
<feature type="compositionally biased region" description="Basic and acidic residues" evidence="1">
    <location>
        <begin position="888"/>
        <end position="907"/>
    </location>
</feature>
<dbReference type="Proteomes" id="UP000887568">
    <property type="component" value="Unplaced"/>
</dbReference>
<feature type="compositionally biased region" description="Basic and acidic residues" evidence="1">
    <location>
        <begin position="1642"/>
        <end position="1663"/>
    </location>
</feature>
<feature type="compositionally biased region" description="Basic and acidic residues" evidence="1">
    <location>
        <begin position="1181"/>
        <end position="1200"/>
    </location>
</feature>
<name>A0A914BQY0_PATMI</name>
<feature type="compositionally biased region" description="Basic residues" evidence="1">
    <location>
        <begin position="865"/>
        <end position="874"/>
    </location>
</feature>
<dbReference type="OMA" id="QXAYLSP"/>
<dbReference type="GeneID" id="119746021"/>
<feature type="compositionally biased region" description="Polar residues" evidence="1">
    <location>
        <begin position="701"/>
        <end position="720"/>
    </location>
</feature>
<feature type="compositionally biased region" description="Basic and acidic residues" evidence="1">
    <location>
        <begin position="1467"/>
        <end position="1476"/>
    </location>
</feature>
<feature type="region of interest" description="Disordered" evidence="1">
    <location>
        <begin position="1542"/>
        <end position="1598"/>
    </location>
</feature>
<dbReference type="PANTHER" id="PTHR21564:SF5">
    <property type="entry name" value="SCRIBBLER, ISOFORM J"/>
    <property type="match status" value="1"/>
</dbReference>
<feature type="compositionally biased region" description="Pro residues" evidence="1">
    <location>
        <begin position="1026"/>
        <end position="1035"/>
    </location>
</feature>
<feature type="compositionally biased region" description="Pro residues" evidence="1">
    <location>
        <begin position="791"/>
        <end position="800"/>
    </location>
</feature>
<evidence type="ECO:0000256" key="1">
    <source>
        <dbReference type="SAM" id="MobiDB-lite"/>
    </source>
</evidence>
<sequence>MDTSIISPDPATANAKEEITPQYDSSEEWEIGLGNLIIDLDADLEKDRQDVPSADCSPLRIGKMKIKRKVSSSKGEAATMSSPRKDPSTSSSSSSNEDTPTTTTAGVSTTHHASPERPESVAKPRVVIHHKKDSATKQDKAFSNPAMSSASKGPTAAVSLVPIAGTNQTNPTVLLNTSMVVAPVATPPQPQQPKISDNTNHVLPQGATVSISPMKVTVSTGKDSDKKLGRADSREDDNKTKEDGKRKEEKEVKGDTNNKKEGSHGGVAKKHGGKKAKNDKVTTHSVAIDTSDMSTLTDPDCLGPCEPGTSVNLEGIVWHETDQGVLVVNVTWRNKTYVGTLLDCTKHDWAPPRFCDSPTSDMEIRNAKTPGRPKRGRNSSSTTNSDLSNFTETRSSIHSKLRNSTTIKSRRGSGASNGSRTPPNAIDRAQGKRKIRPTDIDLSSGEDNNKASKRLKTARNTPTPNSSEGATSPVFIECPEPNCNKKYKHINGLRYHQTHAHQDLPRQELITPDEADQPETPKAVVEAASDFSPSKRDKTAVPSEASATGSVPSNVSPAKGAGSSVEKLKDIKTAPAMTPEKRDDSIPPCLPTGSTSTDVCKDPNTKEVTKGRVDVTRSPKGGQHKSPNDKTSPSKILHGANKAKDAVNAVKTKPDSHSSDKPSKHKKPASQNTSNPSSNQKDMSVFDFNSTAEADDHTKKTNSSSGEKQTSVSVIRSNPEQIVIKTEPLSPPPTNIPKTPDTPKMSSAPSSEDAQKHSKSKDKDKAKGGSEKKKPKQDKLVQKPKSARPIAPAPPHPQPPQLIAIPTIVTTSSGPTPTPLTIPTVTTKPAGSSPSTGATLKPIQPKPAVADNPAVNASLATLKEKKSKPKKKSKTDKEKHVAGSTPKDGTKGDPKDITKQKEGKPKESPPTIRPDQLPESSPAAALENNILKQALTASGIGPEDAGRNSPYVPGSNPESQTKASEQPPKDAPKELPSLIPSRPIVNPSMPEMPKLIPTSSIMNSVNRPPHHGPMPSQQQQQQQQQQPPPPPPTKPIIPSSPETMKKEYQGLPAPAQTKSNSLPSEHPVPTLVVPPNTEDIRAGSPAYSDISDANDEAPVGPTKPREERDPYAFHDTPVGRSSQGSKQVPEDLRRLERVEPLSVPMFSPLTEVARERGVSTESVAKSMESVRATPTQPLKSEPGREPCKEGPEPKKARKDSPSPSTETGYRPQALPTETGYRPQAPPGAVYGGQYPFLPGYVTMDPSYHQRLISTDPHYRQQHEQFMGEQRKRAEAERLEREKRDQEPGKDKASESSDLRDRPIPKIKTEPVTPTKRDSVSDTSKGIRPDKDPQLLKRKGDREPPETIHGKQLDFHKPGSKSPDVTAPLGVPKSSEAARTLQEQQREEMRLYSLYDHKQRELQRQEEDNRKAKQEERRRSESSESRRESQRTAEDRQQEHERSRRPTSSPRQESSKEQGNTTSSSKSSSDDKKHRDSPQPSKSQSPHDKGPPRGLIPPSRRVLDTYPAYLQPPYVQTPFGPMPFDPGHPAYQAVNPMVAYPYIPHELHYPPPQGPRMISPMWKSPEERGRYEMDREQSGATSPHSSGSKSRESSRERPTKALDVLQQHANQYFSSHKNERSRSPEPERERRPSSSPHPPASPAERKTPVTPTSREDSPRYDSSRRHGPQIPSHLLHQHMHTHQHTHLGMGYPVLQPYDPYVLASHQQAAAAAAAAQGVNPYAVRRE</sequence>
<feature type="compositionally biased region" description="Low complexity" evidence="1">
    <location>
        <begin position="801"/>
        <end position="829"/>
    </location>
</feature>
<feature type="compositionally biased region" description="Basic and acidic residues" evidence="1">
    <location>
        <begin position="222"/>
        <end position="263"/>
    </location>
</feature>
<feature type="compositionally biased region" description="Polar residues" evidence="1">
    <location>
        <begin position="669"/>
        <end position="692"/>
    </location>
</feature>
<feature type="compositionally biased region" description="Basic and acidic residues" evidence="1">
    <location>
        <begin position="753"/>
        <end position="781"/>
    </location>
</feature>
<feature type="compositionally biased region" description="Polar residues" evidence="1">
    <location>
        <begin position="458"/>
        <end position="470"/>
    </location>
</feature>
<dbReference type="GO" id="GO:0006357">
    <property type="term" value="P:regulation of transcription by RNA polymerase II"/>
    <property type="evidence" value="ECO:0007669"/>
    <property type="project" value="TreeGrafter"/>
</dbReference>
<feature type="region of interest" description="Disordered" evidence="1">
    <location>
        <begin position="352"/>
        <end position="476"/>
    </location>
</feature>
<dbReference type="RefSeq" id="XP_038078705.1">
    <property type="nucleotide sequence ID" value="XM_038222777.1"/>
</dbReference>
<feature type="compositionally biased region" description="Polar residues" evidence="1">
    <location>
        <begin position="1445"/>
        <end position="1461"/>
    </location>
</feature>